<evidence type="ECO:0000256" key="6">
    <source>
        <dbReference type="RuleBase" id="RU362042"/>
    </source>
</evidence>
<proteinExistence type="inferred from homology"/>
<evidence type="ECO:0000256" key="5">
    <source>
        <dbReference type="PIRSR" id="PIRSR600223-1"/>
    </source>
</evidence>
<comment type="caution">
    <text evidence="8">The sequence shown here is derived from an EMBL/GenBank/DDBJ whole genome shotgun (WGS) entry which is preliminary data.</text>
</comment>
<dbReference type="GO" id="GO:0009003">
    <property type="term" value="F:signal peptidase activity"/>
    <property type="evidence" value="ECO:0007669"/>
    <property type="project" value="UniProtKB-EC"/>
</dbReference>
<dbReference type="Pfam" id="PF10502">
    <property type="entry name" value="Peptidase_S26"/>
    <property type="match status" value="1"/>
</dbReference>
<name>A0A6N9TTY8_DISTH</name>
<dbReference type="InterPro" id="IPR019758">
    <property type="entry name" value="Pept_S26A_signal_pept_1_CS"/>
</dbReference>
<evidence type="ECO:0000256" key="3">
    <source>
        <dbReference type="ARBA" id="ARBA00013208"/>
    </source>
</evidence>
<dbReference type="Gene3D" id="2.10.109.10">
    <property type="entry name" value="Umud Fragment, subunit A"/>
    <property type="match status" value="1"/>
</dbReference>
<dbReference type="Proteomes" id="UP000469346">
    <property type="component" value="Unassembled WGS sequence"/>
</dbReference>
<dbReference type="EMBL" id="JAAGRR010000132">
    <property type="protein sequence ID" value="NDY43204.1"/>
    <property type="molecule type" value="Genomic_DNA"/>
</dbReference>
<dbReference type="GO" id="GO:0006465">
    <property type="term" value="P:signal peptide processing"/>
    <property type="evidence" value="ECO:0007669"/>
    <property type="project" value="InterPro"/>
</dbReference>
<comment type="subcellular location">
    <subcellularLocation>
        <location evidence="6">Membrane</location>
        <topology evidence="6">Single-pass type II membrane protein</topology>
    </subcellularLocation>
</comment>
<keyword evidence="6" id="KW-0645">Protease</keyword>
<feature type="domain" description="Peptidase S26" evidence="7">
    <location>
        <begin position="22"/>
        <end position="195"/>
    </location>
</feature>
<feature type="active site" evidence="5">
    <location>
        <position position="52"/>
    </location>
</feature>
<dbReference type="InterPro" id="IPR036286">
    <property type="entry name" value="LexA/Signal_pep-like_sf"/>
</dbReference>
<dbReference type="PANTHER" id="PTHR43390:SF1">
    <property type="entry name" value="CHLOROPLAST PROCESSING PEPTIDASE"/>
    <property type="match status" value="1"/>
</dbReference>
<feature type="transmembrane region" description="Helical" evidence="6">
    <location>
        <begin position="24"/>
        <end position="46"/>
    </location>
</feature>
<sequence length="231" mass="25951">MPAMAFFRGKSGQWSAAGGVFWEYAQAILIALVLALFIRTFVIQAFQIPSGSMERTLLVGDHILVNKFAYGVRNPFTRATWIPGHPPQRGDVIVFVYPLDRDKDYIKRVIGVPGDRVQVINKRVYVNGAPFPDPPGVQYDEGPVLAPRRDNFGPVVVPEGHLFVMGDNRDHSADSRFWGFVPIRDVLGKAVLIYWSCPNPTGVPVLGCFAYMAHNWDDFVSRLHRIGDRIR</sequence>
<evidence type="ECO:0000256" key="4">
    <source>
        <dbReference type="ARBA" id="ARBA00022801"/>
    </source>
</evidence>
<dbReference type="InterPro" id="IPR019757">
    <property type="entry name" value="Pept_S26A_signal_pept_1_Lys-AS"/>
</dbReference>
<dbReference type="PROSITE" id="PS00761">
    <property type="entry name" value="SPASE_I_3"/>
    <property type="match status" value="1"/>
</dbReference>
<evidence type="ECO:0000256" key="1">
    <source>
        <dbReference type="ARBA" id="ARBA00000677"/>
    </source>
</evidence>
<comment type="catalytic activity">
    <reaction evidence="1 6">
        <text>Cleavage of hydrophobic, N-terminal signal or leader sequences from secreted and periplasmic proteins.</text>
        <dbReference type="EC" id="3.4.21.89"/>
    </reaction>
</comment>
<keyword evidence="6" id="KW-0472">Membrane</keyword>
<keyword evidence="6" id="KW-1133">Transmembrane helix</keyword>
<dbReference type="InterPro" id="IPR019533">
    <property type="entry name" value="Peptidase_S26"/>
</dbReference>
<dbReference type="CDD" id="cd06530">
    <property type="entry name" value="S26_SPase_I"/>
    <property type="match status" value="1"/>
</dbReference>
<dbReference type="GO" id="GO:0004252">
    <property type="term" value="F:serine-type endopeptidase activity"/>
    <property type="evidence" value="ECO:0007669"/>
    <property type="project" value="InterPro"/>
</dbReference>
<dbReference type="NCBIfam" id="TIGR02227">
    <property type="entry name" value="sigpep_I_bact"/>
    <property type="match status" value="1"/>
</dbReference>
<evidence type="ECO:0000313" key="9">
    <source>
        <dbReference type="Proteomes" id="UP000469346"/>
    </source>
</evidence>
<dbReference type="InterPro" id="IPR000223">
    <property type="entry name" value="Pept_S26A_signal_pept_1"/>
</dbReference>
<evidence type="ECO:0000256" key="2">
    <source>
        <dbReference type="ARBA" id="ARBA00009370"/>
    </source>
</evidence>
<dbReference type="PROSITE" id="PS00760">
    <property type="entry name" value="SPASE_I_2"/>
    <property type="match status" value="1"/>
</dbReference>
<feature type="active site" evidence="5">
    <location>
        <position position="107"/>
    </location>
</feature>
<comment type="similarity">
    <text evidence="2 6">Belongs to the peptidase S26 family.</text>
</comment>
<dbReference type="AlphaFoldDB" id="A0A6N9TTY8"/>
<keyword evidence="9" id="KW-1185">Reference proteome</keyword>
<organism evidence="8 9">
    <name type="scientific">Dissulfurirhabdus thermomarina</name>
    <dbReference type="NCBI Taxonomy" id="1765737"/>
    <lineage>
        <taxon>Bacteria</taxon>
        <taxon>Deltaproteobacteria</taxon>
        <taxon>Dissulfurirhabdaceae</taxon>
        <taxon>Dissulfurirhabdus</taxon>
    </lineage>
</organism>
<keyword evidence="4 6" id="KW-0378">Hydrolase</keyword>
<dbReference type="PANTHER" id="PTHR43390">
    <property type="entry name" value="SIGNAL PEPTIDASE I"/>
    <property type="match status" value="1"/>
</dbReference>
<accession>A0A6N9TTY8</accession>
<dbReference type="PRINTS" id="PR00727">
    <property type="entry name" value="LEADERPTASE"/>
</dbReference>
<evidence type="ECO:0000259" key="7">
    <source>
        <dbReference type="Pfam" id="PF10502"/>
    </source>
</evidence>
<protein>
    <recommendedName>
        <fullName evidence="3 6">Signal peptidase I</fullName>
        <ecNumber evidence="3 6">3.4.21.89</ecNumber>
    </recommendedName>
</protein>
<dbReference type="GO" id="GO:0016020">
    <property type="term" value="C:membrane"/>
    <property type="evidence" value="ECO:0007669"/>
    <property type="project" value="UniProtKB-SubCell"/>
</dbReference>
<gene>
    <name evidence="8" type="primary">lepB</name>
    <name evidence="8" type="ORF">G3N55_10170</name>
</gene>
<evidence type="ECO:0000313" key="8">
    <source>
        <dbReference type="EMBL" id="NDY43204.1"/>
    </source>
</evidence>
<dbReference type="EC" id="3.4.21.89" evidence="3 6"/>
<reference evidence="8 9" key="1">
    <citation type="submission" date="2020-02" db="EMBL/GenBank/DDBJ databases">
        <title>Comparative genomics of sulfur disproportionating microorganisms.</title>
        <authorList>
            <person name="Ward L.M."/>
            <person name="Bertran E."/>
            <person name="Johnston D.T."/>
        </authorList>
    </citation>
    <scope>NUCLEOTIDE SEQUENCE [LARGE SCALE GENOMIC DNA]</scope>
    <source>
        <strain evidence="8 9">DSM 100025</strain>
    </source>
</reference>
<keyword evidence="6" id="KW-0812">Transmembrane</keyword>
<dbReference type="SUPFAM" id="SSF51306">
    <property type="entry name" value="LexA/Signal peptidase"/>
    <property type="match status" value="1"/>
</dbReference>